<dbReference type="AlphaFoldDB" id="A0A4P6P2F1"/>
<dbReference type="OrthoDB" id="6071905at2"/>
<dbReference type="PROSITE" id="PS51257">
    <property type="entry name" value="PROKAR_LIPOPROTEIN"/>
    <property type="match status" value="1"/>
</dbReference>
<protein>
    <recommendedName>
        <fullName evidence="4">Ig-like domain-containing protein</fullName>
    </recommendedName>
</protein>
<gene>
    <name evidence="2" type="ORF">EMK97_05955</name>
</gene>
<accession>A0A4P6P2F1</accession>
<dbReference type="RefSeq" id="WP_130600328.1">
    <property type="nucleotide sequence ID" value="NZ_CP034759.1"/>
</dbReference>
<feature type="chain" id="PRO_5020729425" description="Ig-like domain-containing protein" evidence="1">
    <location>
        <begin position="28"/>
        <end position="708"/>
    </location>
</feature>
<feature type="signal peptide" evidence="1">
    <location>
        <begin position="1"/>
        <end position="27"/>
    </location>
</feature>
<evidence type="ECO:0008006" key="4">
    <source>
        <dbReference type="Google" id="ProtNLM"/>
    </source>
</evidence>
<evidence type="ECO:0000313" key="3">
    <source>
        <dbReference type="Proteomes" id="UP000290244"/>
    </source>
</evidence>
<dbReference type="EMBL" id="CP034759">
    <property type="protein sequence ID" value="QBG35294.1"/>
    <property type="molecule type" value="Genomic_DNA"/>
</dbReference>
<sequence length="708" mass="76879">MIAMTKHIFLYFIFITLLTACGGGSDADNNQPTPEPAPIISSFTASKTTIMAGETIELFADFSNGTASIDNGVGTISSNTPVSIIPENNTTYMLTVTNSAGVTVTAQVAIEIILPEIISFSVSASEILAGDKVKIIADFSHGTASIDNNVGEITSGIEKTIFPETTTIYTLTVTNDYGVSTTQTITVEVVPLLVNIFVPNTITDTSVPVGVTIESTFEINEITASIEELTTQLEFVPTGNGGYYGSTIYLTGKPDGEYTLTVTATDIFAGSNTATKTIIMDNPPSITLTTPLEGTVATPELSINLSCDDNVSDTEITVRATTNWQDGNILTTGVNQIQGTFDLSAYEGQAVTLNTECKDSSNQLTSTSTSIFVESSNILRTIKDFSTAITDYDNSRALVHKTNNNNASLAITNINSNNDETVDVPSNVIIVDSMLTPTGAVYQAVNSDWNYEPRHSLAVTYDWNNGELLNLGWTGSVSAAGNYLSYIQNDSLWQRNLLTKANTWMSSISTHRYENENDYSLHDISGNGTVVYNISAQGYVSDIKKNDNNSVTTFSFGRDPLTDGTISVYLKVNRVTNTTLAIAMHDGNNEVMLTDSYDYDSFDPEPHTYYAVNNGWVAYTNLGSTEQTHVWTRDTQGTLAQRTFFSSDSLIDTLADNGELMLIHDNKRYLSKPNEELILIGSSLGKSKYINGKWYIAIGRTLFQINLD</sequence>
<keyword evidence="1" id="KW-0732">Signal</keyword>
<organism evidence="2 3">
    <name type="scientific">Litorilituus sediminis</name>
    <dbReference type="NCBI Taxonomy" id="718192"/>
    <lineage>
        <taxon>Bacteria</taxon>
        <taxon>Pseudomonadati</taxon>
        <taxon>Pseudomonadota</taxon>
        <taxon>Gammaproteobacteria</taxon>
        <taxon>Alteromonadales</taxon>
        <taxon>Colwelliaceae</taxon>
        <taxon>Litorilituus</taxon>
    </lineage>
</organism>
<reference evidence="2 3" key="1">
    <citation type="submission" date="2018-12" db="EMBL/GenBank/DDBJ databases">
        <title>Complete genome of Litorilituus sediminis.</title>
        <authorList>
            <person name="Liu A."/>
            <person name="Rong J."/>
        </authorList>
    </citation>
    <scope>NUCLEOTIDE SEQUENCE [LARGE SCALE GENOMIC DNA]</scope>
    <source>
        <strain evidence="2 3">JCM 17549</strain>
    </source>
</reference>
<name>A0A4P6P2F1_9GAMM</name>
<keyword evidence="3" id="KW-1185">Reference proteome</keyword>
<dbReference type="Proteomes" id="UP000290244">
    <property type="component" value="Chromosome"/>
</dbReference>
<evidence type="ECO:0000256" key="1">
    <source>
        <dbReference type="SAM" id="SignalP"/>
    </source>
</evidence>
<evidence type="ECO:0000313" key="2">
    <source>
        <dbReference type="EMBL" id="QBG35294.1"/>
    </source>
</evidence>
<proteinExistence type="predicted"/>
<dbReference type="KEGG" id="lsd:EMK97_05955"/>